<accession>A0ABQ4SGL5</accession>
<evidence type="ECO:0000256" key="1">
    <source>
        <dbReference type="SAM" id="MobiDB-lite"/>
    </source>
</evidence>
<protein>
    <submittedName>
        <fullName evidence="2">Uncharacterized protein</fullName>
    </submittedName>
</protein>
<dbReference type="Proteomes" id="UP001055153">
    <property type="component" value="Unassembled WGS sequence"/>
</dbReference>
<feature type="compositionally biased region" description="Low complexity" evidence="1">
    <location>
        <begin position="164"/>
        <end position="173"/>
    </location>
</feature>
<feature type="region of interest" description="Disordered" evidence="1">
    <location>
        <begin position="139"/>
        <end position="173"/>
    </location>
</feature>
<sequence length="263" mass="27485">MSSDWSAALLKIGHRSYSRGGRQASGLMSDFVLTRFSAARDVAISRHARVLAPAAWAASDGKDLAGVPPECQGGWRIDRAPTPPAESGPFLKPIARGLSAGSPPRKLGAAQTRYVASAASSTRAWIRGQQAALPCMERQEGAAGSKPNGRGMFAPDPQRPMTPPSRSRSSAASVNAFAAGRGGSAGPPDPDVLGCQQSLARRRGRTHRTLALQPFANPREITLHAVDFVGAIALVGDGRPGILAAEPPRQCPDQSVARCRAKG</sequence>
<keyword evidence="3" id="KW-1185">Reference proteome</keyword>
<evidence type="ECO:0000313" key="3">
    <source>
        <dbReference type="Proteomes" id="UP001055153"/>
    </source>
</evidence>
<proteinExistence type="predicted"/>
<dbReference type="EMBL" id="BPQQ01000033">
    <property type="protein sequence ID" value="GJE01043.1"/>
    <property type="molecule type" value="Genomic_DNA"/>
</dbReference>
<reference evidence="2" key="1">
    <citation type="journal article" date="2021" name="Front. Microbiol.">
        <title>Comprehensive Comparative Genomics and Phenotyping of Methylobacterium Species.</title>
        <authorList>
            <person name="Alessa O."/>
            <person name="Ogura Y."/>
            <person name="Fujitani Y."/>
            <person name="Takami H."/>
            <person name="Hayashi T."/>
            <person name="Sahin N."/>
            <person name="Tani A."/>
        </authorList>
    </citation>
    <scope>NUCLEOTIDE SEQUENCE</scope>
    <source>
        <strain evidence="2">DSM 17168</strain>
    </source>
</reference>
<reference evidence="2" key="2">
    <citation type="submission" date="2021-08" db="EMBL/GenBank/DDBJ databases">
        <authorList>
            <person name="Tani A."/>
            <person name="Ola A."/>
            <person name="Ogura Y."/>
            <person name="Katsura K."/>
            <person name="Hayashi T."/>
        </authorList>
    </citation>
    <scope>NUCLEOTIDE SEQUENCE</scope>
    <source>
        <strain evidence="2">DSM 17168</strain>
    </source>
</reference>
<comment type="caution">
    <text evidence="2">The sequence shown here is derived from an EMBL/GenBank/DDBJ whole genome shotgun (WGS) entry which is preliminary data.</text>
</comment>
<name>A0ABQ4SGL5_9HYPH</name>
<organism evidence="2 3">
    <name type="scientific">Methylobacterium isbiliense</name>
    <dbReference type="NCBI Taxonomy" id="315478"/>
    <lineage>
        <taxon>Bacteria</taxon>
        <taxon>Pseudomonadati</taxon>
        <taxon>Pseudomonadota</taxon>
        <taxon>Alphaproteobacteria</taxon>
        <taxon>Hyphomicrobiales</taxon>
        <taxon>Methylobacteriaceae</taxon>
        <taxon>Methylobacterium</taxon>
    </lineage>
</organism>
<evidence type="ECO:0000313" key="2">
    <source>
        <dbReference type="EMBL" id="GJE01043.1"/>
    </source>
</evidence>
<gene>
    <name evidence="2" type="ORF">GMJLKIPL_2972</name>
</gene>